<gene>
    <name evidence="2" type="ORF">KPH14_009739</name>
</gene>
<sequence length="160" mass="18515">MGSSVEKTLNSPPSVKERSSERLNWKKRGCLNFEQNSRHFNPYRKSDSNGDKLQQIIDDHNLLILNNSSLSHINARNNNNDSNLDLFIVPSRMADTATSWQHDEPLGPHFSNASILDKNPVMWWDSDCNKTVRLRKAAFKKLRHTGLISDWVQYNKQYAF</sequence>
<dbReference type="SUPFAM" id="SSF56219">
    <property type="entry name" value="DNase I-like"/>
    <property type="match status" value="1"/>
</dbReference>
<evidence type="ECO:0000256" key="1">
    <source>
        <dbReference type="SAM" id="MobiDB-lite"/>
    </source>
</evidence>
<proteinExistence type="predicted"/>
<reference evidence="2" key="2">
    <citation type="journal article" date="2023" name="Commun. Biol.">
        <title>Intrasexual cuticular hydrocarbon dimorphism in a wasp sheds light on hydrocarbon biosynthesis genes in Hymenoptera.</title>
        <authorList>
            <person name="Moris V.C."/>
            <person name="Podsiadlowski L."/>
            <person name="Martin S."/>
            <person name="Oeyen J.P."/>
            <person name="Donath A."/>
            <person name="Petersen M."/>
            <person name="Wilbrandt J."/>
            <person name="Misof B."/>
            <person name="Liedtke D."/>
            <person name="Thamm M."/>
            <person name="Scheiner R."/>
            <person name="Schmitt T."/>
            <person name="Niehuis O."/>
        </authorList>
    </citation>
    <scope>NUCLEOTIDE SEQUENCE</scope>
    <source>
        <strain evidence="2">GBR_01_08_01A</strain>
    </source>
</reference>
<reference evidence="2" key="1">
    <citation type="submission" date="2021-08" db="EMBL/GenBank/DDBJ databases">
        <authorList>
            <person name="Misof B."/>
            <person name="Oliver O."/>
            <person name="Podsiadlowski L."/>
            <person name="Donath A."/>
            <person name="Peters R."/>
            <person name="Mayer C."/>
            <person name="Rust J."/>
            <person name="Gunkel S."/>
            <person name="Lesny P."/>
            <person name="Martin S."/>
            <person name="Oeyen J.P."/>
            <person name="Petersen M."/>
            <person name="Panagiotis P."/>
            <person name="Wilbrandt J."/>
            <person name="Tanja T."/>
        </authorList>
    </citation>
    <scope>NUCLEOTIDE SEQUENCE</scope>
    <source>
        <strain evidence="2">GBR_01_08_01A</strain>
        <tissue evidence="2">Thorax + abdomen</tissue>
    </source>
</reference>
<dbReference type="InterPro" id="IPR036691">
    <property type="entry name" value="Endo/exonu/phosph_ase_sf"/>
</dbReference>
<name>A0AAD9RGY7_9HYME</name>
<keyword evidence="3" id="KW-1185">Reference proteome</keyword>
<dbReference type="Proteomes" id="UP001258017">
    <property type="component" value="Unassembled WGS sequence"/>
</dbReference>
<comment type="caution">
    <text evidence="2">The sequence shown here is derived from an EMBL/GenBank/DDBJ whole genome shotgun (WGS) entry which is preliminary data.</text>
</comment>
<feature type="region of interest" description="Disordered" evidence="1">
    <location>
        <begin position="1"/>
        <end position="21"/>
    </location>
</feature>
<dbReference type="AlphaFoldDB" id="A0AAD9RGY7"/>
<feature type="compositionally biased region" description="Polar residues" evidence="1">
    <location>
        <begin position="1"/>
        <end position="13"/>
    </location>
</feature>
<dbReference type="Gene3D" id="3.60.10.10">
    <property type="entry name" value="Endonuclease/exonuclease/phosphatase"/>
    <property type="match status" value="1"/>
</dbReference>
<dbReference type="EMBL" id="JAIFRP010000142">
    <property type="protein sequence ID" value="KAK2578871.1"/>
    <property type="molecule type" value="Genomic_DNA"/>
</dbReference>
<evidence type="ECO:0000313" key="3">
    <source>
        <dbReference type="Proteomes" id="UP001258017"/>
    </source>
</evidence>
<accession>A0AAD9RGY7</accession>
<organism evidence="2 3">
    <name type="scientific">Odynerus spinipes</name>
    <dbReference type="NCBI Taxonomy" id="1348599"/>
    <lineage>
        <taxon>Eukaryota</taxon>
        <taxon>Metazoa</taxon>
        <taxon>Ecdysozoa</taxon>
        <taxon>Arthropoda</taxon>
        <taxon>Hexapoda</taxon>
        <taxon>Insecta</taxon>
        <taxon>Pterygota</taxon>
        <taxon>Neoptera</taxon>
        <taxon>Endopterygota</taxon>
        <taxon>Hymenoptera</taxon>
        <taxon>Apocrita</taxon>
        <taxon>Aculeata</taxon>
        <taxon>Vespoidea</taxon>
        <taxon>Vespidae</taxon>
        <taxon>Eumeninae</taxon>
        <taxon>Odynerus</taxon>
    </lineage>
</organism>
<evidence type="ECO:0000313" key="2">
    <source>
        <dbReference type="EMBL" id="KAK2578871.1"/>
    </source>
</evidence>
<protein>
    <submittedName>
        <fullName evidence="2">Uncharacterized protein</fullName>
    </submittedName>
</protein>